<evidence type="ECO:0000256" key="1">
    <source>
        <dbReference type="ARBA" id="ARBA00000900"/>
    </source>
</evidence>
<keyword evidence="6 14" id="KW-0479">Metal-binding</keyword>
<feature type="coiled-coil region" evidence="15">
    <location>
        <begin position="350"/>
        <end position="391"/>
    </location>
</feature>
<comment type="subcellular location">
    <subcellularLocation>
        <location evidence="2 14">Nucleus</location>
    </subcellularLocation>
</comment>
<dbReference type="SUPFAM" id="SSF57850">
    <property type="entry name" value="RING/U-box"/>
    <property type="match status" value="1"/>
</dbReference>
<dbReference type="InterPro" id="IPR013083">
    <property type="entry name" value="Znf_RING/FYVE/PHD"/>
</dbReference>
<evidence type="ECO:0000256" key="15">
    <source>
        <dbReference type="SAM" id="Coils"/>
    </source>
</evidence>
<comment type="similarity">
    <text evidence="4 14">Belongs to the BRE1 family.</text>
</comment>
<feature type="region of interest" description="Disordered" evidence="16">
    <location>
        <begin position="612"/>
        <end position="643"/>
    </location>
</feature>
<dbReference type="GO" id="GO:0033503">
    <property type="term" value="C:HULC complex"/>
    <property type="evidence" value="ECO:0007669"/>
    <property type="project" value="TreeGrafter"/>
</dbReference>
<keyword evidence="9 14" id="KW-0862">Zinc</keyword>
<reference evidence="18" key="1">
    <citation type="submission" date="2021-02" db="EMBL/GenBank/DDBJ databases">
        <authorList>
            <person name="Nowell W R."/>
        </authorList>
    </citation>
    <scope>NUCLEOTIDE SEQUENCE</scope>
    <source>
        <strain evidence="18">Ploen Becks lab</strain>
    </source>
</reference>
<accession>A0A813RKI2</accession>
<feature type="coiled-coil region" evidence="15">
    <location>
        <begin position="87"/>
        <end position="114"/>
    </location>
</feature>
<evidence type="ECO:0000256" key="14">
    <source>
        <dbReference type="RuleBase" id="RU365038"/>
    </source>
</evidence>
<feature type="compositionally biased region" description="Low complexity" evidence="16">
    <location>
        <begin position="540"/>
        <end position="551"/>
    </location>
</feature>
<evidence type="ECO:0000259" key="17">
    <source>
        <dbReference type="PROSITE" id="PS50089"/>
    </source>
</evidence>
<evidence type="ECO:0000256" key="11">
    <source>
        <dbReference type="ARBA" id="ARBA00023054"/>
    </source>
</evidence>
<feature type="region of interest" description="Disordered" evidence="16">
    <location>
        <begin position="663"/>
        <end position="725"/>
    </location>
</feature>
<comment type="caution">
    <text evidence="18">The sequence shown here is derived from an EMBL/GenBank/DDBJ whole genome shotgun (WGS) entry which is preliminary data.</text>
</comment>
<dbReference type="OrthoDB" id="10266039at2759"/>
<keyword evidence="19" id="KW-1185">Reference proteome</keyword>
<feature type="coiled-coil region" evidence="15">
    <location>
        <begin position="199"/>
        <end position="295"/>
    </location>
</feature>
<dbReference type="UniPathway" id="UPA00143"/>
<dbReference type="InterPro" id="IPR001841">
    <property type="entry name" value="Znf_RING"/>
</dbReference>
<feature type="compositionally biased region" description="Low complexity" evidence="16">
    <location>
        <begin position="22"/>
        <end position="43"/>
    </location>
</feature>
<feature type="compositionally biased region" description="Basic and acidic residues" evidence="16">
    <location>
        <begin position="633"/>
        <end position="643"/>
    </location>
</feature>
<evidence type="ECO:0000256" key="10">
    <source>
        <dbReference type="ARBA" id="ARBA00022853"/>
    </source>
</evidence>
<dbReference type="AlphaFoldDB" id="A0A813RKI2"/>
<feature type="coiled-coil region" evidence="15">
    <location>
        <begin position="810"/>
        <end position="921"/>
    </location>
</feature>
<name>A0A813RKI2_9BILA</name>
<dbReference type="Gene3D" id="3.30.40.10">
    <property type="entry name" value="Zinc/RING finger domain, C3HC4 (zinc finger)"/>
    <property type="match status" value="1"/>
</dbReference>
<dbReference type="FunFam" id="3.30.40.10:FF:000040">
    <property type="entry name" value="E3 ubiquitin protein ligase"/>
    <property type="match status" value="1"/>
</dbReference>
<organism evidence="18 19">
    <name type="scientific">Brachionus calyciflorus</name>
    <dbReference type="NCBI Taxonomy" id="104777"/>
    <lineage>
        <taxon>Eukaryota</taxon>
        <taxon>Metazoa</taxon>
        <taxon>Spiralia</taxon>
        <taxon>Gnathifera</taxon>
        <taxon>Rotifera</taxon>
        <taxon>Eurotatoria</taxon>
        <taxon>Monogononta</taxon>
        <taxon>Pseudotrocha</taxon>
        <taxon>Ploima</taxon>
        <taxon>Brachionidae</taxon>
        <taxon>Brachionus</taxon>
    </lineage>
</organism>
<evidence type="ECO:0000256" key="5">
    <source>
        <dbReference type="ARBA" id="ARBA00022679"/>
    </source>
</evidence>
<evidence type="ECO:0000256" key="6">
    <source>
        <dbReference type="ARBA" id="ARBA00022723"/>
    </source>
</evidence>
<feature type="compositionally biased region" description="Polar residues" evidence="16">
    <location>
        <begin position="663"/>
        <end position="676"/>
    </location>
</feature>
<feature type="region of interest" description="Disordered" evidence="16">
    <location>
        <begin position="540"/>
        <end position="572"/>
    </location>
</feature>
<feature type="compositionally biased region" description="Low complexity" evidence="16">
    <location>
        <begin position="612"/>
        <end position="632"/>
    </location>
</feature>
<evidence type="ECO:0000256" key="16">
    <source>
        <dbReference type="SAM" id="MobiDB-lite"/>
    </source>
</evidence>
<dbReference type="PANTHER" id="PTHR23163:SF0">
    <property type="entry name" value="E3 UBIQUITIN-PROTEIN LIGASE BRE1"/>
    <property type="match status" value="1"/>
</dbReference>
<dbReference type="GO" id="GO:0005634">
    <property type="term" value="C:nucleus"/>
    <property type="evidence" value="ECO:0007669"/>
    <property type="project" value="UniProtKB-SubCell"/>
</dbReference>
<evidence type="ECO:0000256" key="8">
    <source>
        <dbReference type="ARBA" id="ARBA00022786"/>
    </source>
</evidence>
<dbReference type="InterPro" id="IPR058642">
    <property type="entry name" value="BRE1A/B-like_dom"/>
</dbReference>
<keyword evidence="11 14" id="KW-0175">Coiled coil</keyword>
<keyword evidence="5 14" id="KW-0808">Transferase</keyword>
<dbReference type="SMART" id="SM00184">
    <property type="entry name" value="RING"/>
    <property type="match status" value="1"/>
</dbReference>
<evidence type="ECO:0000313" key="18">
    <source>
        <dbReference type="EMBL" id="CAF0782619.1"/>
    </source>
</evidence>
<feature type="compositionally biased region" description="Basic residues" evidence="16">
    <location>
        <begin position="682"/>
        <end position="698"/>
    </location>
</feature>
<keyword evidence="12 14" id="KW-0539">Nucleus</keyword>
<keyword evidence="8 14" id="KW-0833">Ubl conjugation pathway</keyword>
<sequence>MQSAAVPCTGNGIKRTAANALSSPSPTSSSSSNQNDNSHQQSESPPPPEKRSFIVVESPIKLETISSSEDLDIKVLRIQNKNLSERLIQRQKLEAELRDKIDKLQNRKASDDNKLCIIDRYWTQLDEDLRLMLERFDSSELSDSNEKTTNKKLNEKFSSQSVRNFLSKLNDWDKSEIEDFLKERVKFTTQTVAKLLTAYDRLTKKNELYLKELSAKSQESMETSQSSTIEFKVKDLSQENIRLNELLTNCQQKLHVNGLEKKQLEDQLVLLESEMKELNNKVDDTEYELEKMKDKAFKLDGQLAETLKKLNSIQANVNVTDQNGHVVYHNSFKQNTNNSNRSNNLSDKQLSDLEAECEHQRELAKNRLEELEKFNKEYQAAINQIEKLKTDLKMIPESVIEQTSEYRMLQTKYSIIVNDNVKLKQALDETRNLLELSRCSFQRQLEQMESEELAQQKRLGSEIIQKEEELTQLRKENELLRIEYEQNLAANEQTGPINREMRSLITTLQTNNKLLKSDNIRTKKRLEESNQDIEKLKTKMSQLQSQLSQFQNKKEEPVENKDSTESVKTEQEVEIKKENDEIKDNVIKDLEEKNRKLQESHKDMKNIIDIYSKSSSGSSTNSTSSSSSSTSKESSKEKKYSNELEEARLEIKRLKECIEKMKSSSSKLIVASQTIPSSSPSTRHHHHHHHHHHKSSDHHHHDESSNPSSSSSSNPSSSSTDHNKKIKSLEDTIKELQKNLSNKKQEEAALLNDMEITGQAFEDMQEQNIRLMQQLREKDDANFKLVSERIKLENSQKILKEEKEIYVQQVTTLQEQQEAQMNVSKKLEEQIQVLTQSIAIFEKEVMQLQQTCETYKRQAIDNVQLIQELKLNSQKYLFQLKEAQQLVAEKSEILATQTFSNKRTQEEIKHLQAKLERQKKFEMAANMDEVLKEEIKEYKEQLRCPSCKIKQKDAVLTKCFHVFCFDCLQKRYDTRQRKCPKCNAGFGANDFRKLYLS</sequence>
<dbReference type="GO" id="GO:0008270">
    <property type="term" value="F:zinc ion binding"/>
    <property type="evidence" value="ECO:0007669"/>
    <property type="project" value="UniProtKB-KW"/>
</dbReference>
<evidence type="ECO:0000256" key="7">
    <source>
        <dbReference type="ARBA" id="ARBA00022771"/>
    </source>
</evidence>
<feature type="compositionally biased region" description="Basic and acidic residues" evidence="16">
    <location>
        <begin position="552"/>
        <end position="572"/>
    </location>
</feature>
<proteinExistence type="inferred from homology"/>
<feature type="domain" description="RING-type" evidence="17">
    <location>
        <begin position="944"/>
        <end position="983"/>
    </location>
</feature>
<evidence type="ECO:0000256" key="13">
    <source>
        <dbReference type="PROSITE-ProRule" id="PRU00175"/>
    </source>
</evidence>
<dbReference type="Pfam" id="PF00097">
    <property type="entry name" value="zf-C3HC4"/>
    <property type="match status" value="1"/>
</dbReference>
<dbReference type="Proteomes" id="UP000663879">
    <property type="component" value="Unassembled WGS sequence"/>
</dbReference>
<gene>
    <name evidence="18" type="ORF">OXX778_LOCUS5545</name>
</gene>
<dbReference type="GO" id="GO:0061630">
    <property type="term" value="F:ubiquitin protein ligase activity"/>
    <property type="evidence" value="ECO:0007669"/>
    <property type="project" value="UniProtKB-EC"/>
</dbReference>
<dbReference type="EMBL" id="CAJNOC010000611">
    <property type="protein sequence ID" value="CAF0782619.1"/>
    <property type="molecule type" value="Genomic_DNA"/>
</dbReference>
<evidence type="ECO:0000256" key="3">
    <source>
        <dbReference type="ARBA" id="ARBA00004906"/>
    </source>
</evidence>
<dbReference type="InterPro" id="IPR017907">
    <property type="entry name" value="Znf_RING_CS"/>
</dbReference>
<feature type="coiled-coil region" evidence="15">
    <location>
        <begin position="456"/>
        <end position="490"/>
    </location>
</feature>
<evidence type="ECO:0000256" key="2">
    <source>
        <dbReference type="ARBA" id="ARBA00004123"/>
    </source>
</evidence>
<dbReference type="PROSITE" id="PS50089">
    <property type="entry name" value="ZF_RING_2"/>
    <property type="match status" value="1"/>
</dbReference>
<dbReference type="InterPro" id="IPR018957">
    <property type="entry name" value="Znf_C3HC4_RING-type"/>
</dbReference>
<evidence type="ECO:0000256" key="12">
    <source>
        <dbReference type="ARBA" id="ARBA00023242"/>
    </source>
</evidence>
<evidence type="ECO:0000256" key="9">
    <source>
        <dbReference type="ARBA" id="ARBA00022833"/>
    </source>
</evidence>
<evidence type="ECO:0000256" key="4">
    <source>
        <dbReference type="ARBA" id="ARBA00005555"/>
    </source>
</evidence>
<protein>
    <recommendedName>
        <fullName evidence="14">E3 ubiquitin protein ligase</fullName>
        <ecNumber evidence="14">2.3.2.27</ecNumber>
    </recommendedName>
</protein>
<feature type="compositionally biased region" description="Low complexity" evidence="16">
    <location>
        <begin position="705"/>
        <end position="720"/>
    </location>
</feature>
<evidence type="ECO:0000313" key="19">
    <source>
        <dbReference type="Proteomes" id="UP000663879"/>
    </source>
</evidence>
<dbReference type="GO" id="GO:0016567">
    <property type="term" value="P:protein ubiquitination"/>
    <property type="evidence" value="ECO:0007669"/>
    <property type="project" value="UniProtKB-UniRule"/>
</dbReference>
<dbReference type="GO" id="GO:0006325">
    <property type="term" value="P:chromatin organization"/>
    <property type="evidence" value="ECO:0007669"/>
    <property type="project" value="UniProtKB-KW"/>
</dbReference>
<comment type="pathway">
    <text evidence="3 14">Protein modification; protein ubiquitination.</text>
</comment>
<feature type="region of interest" description="Disordered" evidence="16">
    <location>
        <begin position="1"/>
        <end position="51"/>
    </location>
</feature>
<dbReference type="PROSITE" id="PS00518">
    <property type="entry name" value="ZF_RING_1"/>
    <property type="match status" value="1"/>
</dbReference>
<dbReference type="PANTHER" id="PTHR23163">
    <property type="entry name" value="RING FINGER PROTEIN-RELATED"/>
    <property type="match status" value="1"/>
</dbReference>
<comment type="catalytic activity">
    <reaction evidence="1 14">
        <text>S-ubiquitinyl-[E2 ubiquitin-conjugating enzyme]-L-cysteine + [acceptor protein]-L-lysine = [E2 ubiquitin-conjugating enzyme]-L-cysteine + N(6)-ubiquitinyl-[acceptor protein]-L-lysine.</text>
        <dbReference type="EC" id="2.3.2.27"/>
    </reaction>
</comment>
<dbReference type="EC" id="2.3.2.27" evidence="14"/>
<dbReference type="InterPro" id="IPR013956">
    <property type="entry name" value="E3_ubiquit_lig_Bre1"/>
</dbReference>
<dbReference type="Pfam" id="PF26052">
    <property type="entry name" value="BRE1B"/>
    <property type="match status" value="1"/>
</dbReference>
<keyword evidence="10 14" id="KW-0156">Chromatin regulator</keyword>
<keyword evidence="7 13" id="KW-0863">Zinc-finger</keyword>